<feature type="domain" description="HTH araC/xylS-type" evidence="4">
    <location>
        <begin position="45"/>
        <end position="143"/>
    </location>
</feature>
<evidence type="ECO:0000256" key="3">
    <source>
        <dbReference type="ARBA" id="ARBA00023163"/>
    </source>
</evidence>
<name>A0A6G9D2L5_RHOER</name>
<proteinExistence type="predicted"/>
<dbReference type="EMBL" id="CP050124">
    <property type="protein sequence ID" value="QIP43300.1"/>
    <property type="molecule type" value="Genomic_DNA"/>
</dbReference>
<evidence type="ECO:0000256" key="1">
    <source>
        <dbReference type="ARBA" id="ARBA00023015"/>
    </source>
</evidence>
<evidence type="ECO:0000256" key="2">
    <source>
        <dbReference type="ARBA" id="ARBA00023125"/>
    </source>
</evidence>
<evidence type="ECO:0000313" key="6">
    <source>
        <dbReference type="Proteomes" id="UP000502345"/>
    </source>
</evidence>
<dbReference type="InterPro" id="IPR009057">
    <property type="entry name" value="Homeodomain-like_sf"/>
</dbReference>
<sequence>MVRQDYGSAVAADTARLSVMPLERAGGQAQFIVHEPPVPSGTTLRPLLNWMEENLGEQLDITTIAAKATMSTRTLNRRFQEQIGTTPLQWLHHARLRQAQFLLETTDHSIERVAGQVGFNAVTTFRERFRDLVGTSPQRYRTQFRTSR</sequence>
<evidence type="ECO:0000259" key="4">
    <source>
        <dbReference type="PROSITE" id="PS01124"/>
    </source>
</evidence>
<keyword evidence="1" id="KW-0805">Transcription regulation</keyword>
<keyword evidence="2" id="KW-0238">DNA-binding</keyword>
<dbReference type="Pfam" id="PF12833">
    <property type="entry name" value="HTH_18"/>
    <property type="match status" value="1"/>
</dbReference>
<dbReference type="SUPFAM" id="SSF46689">
    <property type="entry name" value="Homeodomain-like"/>
    <property type="match status" value="2"/>
</dbReference>
<dbReference type="PANTHER" id="PTHR43280:SF2">
    <property type="entry name" value="HTH-TYPE TRANSCRIPTIONAL REGULATOR EXSA"/>
    <property type="match status" value="1"/>
</dbReference>
<dbReference type="SMART" id="SM00342">
    <property type="entry name" value="HTH_ARAC"/>
    <property type="match status" value="1"/>
</dbReference>
<dbReference type="GO" id="GO:0003700">
    <property type="term" value="F:DNA-binding transcription factor activity"/>
    <property type="evidence" value="ECO:0007669"/>
    <property type="project" value="InterPro"/>
</dbReference>
<accession>A0A6G9D2L5</accession>
<dbReference type="Proteomes" id="UP000502345">
    <property type="component" value="Chromosome"/>
</dbReference>
<dbReference type="PANTHER" id="PTHR43280">
    <property type="entry name" value="ARAC-FAMILY TRANSCRIPTIONAL REGULATOR"/>
    <property type="match status" value="1"/>
</dbReference>
<dbReference type="InterPro" id="IPR018060">
    <property type="entry name" value="HTH_AraC"/>
</dbReference>
<dbReference type="AlphaFoldDB" id="A0A6G9D2L5"/>
<protein>
    <submittedName>
        <fullName evidence="5">AraC family transcriptional regulator</fullName>
    </submittedName>
</protein>
<dbReference type="PROSITE" id="PS01124">
    <property type="entry name" value="HTH_ARAC_FAMILY_2"/>
    <property type="match status" value="1"/>
</dbReference>
<gene>
    <name evidence="5" type="ORF">G9444_6058</name>
</gene>
<organism evidence="5 6">
    <name type="scientific">Rhodococcus erythropolis</name>
    <name type="common">Arthrobacter picolinophilus</name>
    <dbReference type="NCBI Taxonomy" id="1833"/>
    <lineage>
        <taxon>Bacteria</taxon>
        <taxon>Bacillati</taxon>
        <taxon>Actinomycetota</taxon>
        <taxon>Actinomycetes</taxon>
        <taxon>Mycobacteriales</taxon>
        <taxon>Nocardiaceae</taxon>
        <taxon>Rhodococcus</taxon>
        <taxon>Rhodococcus erythropolis group</taxon>
    </lineage>
</organism>
<keyword evidence="3" id="KW-0804">Transcription</keyword>
<dbReference type="Gene3D" id="1.10.10.60">
    <property type="entry name" value="Homeodomain-like"/>
    <property type="match status" value="1"/>
</dbReference>
<dbReference type="GO" id="GO:0043565">
    <property type="term" value="F:sequence-specific DNA binding"/>
    <property type="evidence" value="ECO:0007669"/>
    <property type="project" value="InterPro"/>
</dbReference>
<reference evidence="5 6" key="1">
    <citation type="submission" date="2020-03" db="EMBL/GenBank/DDBJ databases">
        <title>Screen low temperature-resistant strains for efficient degradation of petroleum hydrocarbons under the low temperature.</title>
        <authorList>
            <person name="Wang Y."/>
            <person name="Chen J."/>
        </authorList>
    </citation>
    <scope>NUCLEOTIDE SEQUENCE [LARGE SCALE GENOMIC DNA]</scope>
    <source>
        <strain evidence="5 6">KB1</strain>
    </source>
</reference>
<evidence type="ECO:0000313" key="5">
    <source>
        <dbReference type="EMBL" id="QIP43300.1"/>
    </source>
</evidence>